<evidence type="ECO:0000313" key="4">
    <source>
        <dbReference type="Proteomes" id="UP001595632"/>
    </source>
</evidence>
<sequence length="758" mass="82489">MPATASDDTTPQTPLALARQALAEGRRRRAKRHLRDAAAATEADAERLEIALLMARADSQDEALEIAGDALYRDQPGLRLQMLRLRLFLALGRGGDAETLARALVAAHPADPRPVLALADMLETGGRTAEALTLMRDALPRMPDRPGPRLRLAQLELAEVGPDAARAALDPLETSAIQTPAEVLQLARLYARLGESRKESAVLAGWLETGDRAPDPRVLAYLFHRTLSYAPDAAPIERASAALAPVLGPERVRAILLKAYLQDGDAAKALDCARDRGARSPEDASETARALFALQRGPLALRYLRFCLRRWPESLHLRKTLFIGLRKGGELARATALLDAPEARGPAFDTLRLQARIFAADAGSGPQPDLDPVLDEVEAQARPDERTMQILMQHLIARADLPRAERLDRHMRAVQALGPRARWRPPQIAQQFTELKLTASHFGAERLAALADADADTLSRELRAASWSFILAQMMVSAEASDPMPRPAPGNVPKPAQKPVTETHSDDIPIPTDGTGPIPALIHQYWNTTPAPPQVLAFADSWRAVPGYTHRLYDRRTALQILRAEFGPTWVQAFRMAKRPAEEADFLRLCMLARHGGVWADADDVLTGDLAALLDGADGLLVFRESVSGALANNVMAAAPGHPAILFAARMARQDLLRRSNETIWLKTGPGLLTRAVGQYIAAARARAADGTPTRLRVTIASEDDLRRQAAIHNPLGHKRTAAHWHDRDRGEQGFLDLLARLTAAAEQGGEQAASSES</sequence>
<reference evidence="4" key="1">
    <citation type="journal article" date="2019" name="Int. J. Syst. Evol. Microbiol.">
        <title>The Global Catalogue of Microorganisms (GCM) 10K type strain sequencing project: providing services to taxonomists for standard genome sequencing and annotation.</title>
        <authorList>
            <consortium name="The Broad Institute Genomics Platform"/>
            <consortium name="The Broad Institute Genome Sequencing Center for Infectious Disease"/>
            <person name="Wu L."/>
            <person name="Ma J."/>
        </authorList>
    </citation>
    <scope>NUCLEOTIDE SEQUENCE [LARGE SCALE GENOMIC DNA]</scope>
    <source>
        <strain evidence="4">KCTC 52366</strain>
    </source>
</reference>
<proteinExistence type="predicted"/>
<dbReference type="Pfam" id="PF04488">
    <property type="entry name" value="Gly_transf_sug"/>
    <property type="match status" value="1"/>
</dbReference>
<protein>
    <submittedName>
        <fullName evidence="3">Glycosyltransferase</fullName>
    </submittedName>
</protein>
<dbReference type="PANTHER" id="PTHR32385">
    <property type="entry name" value="MANNOSYL PHOSPHORYLINOSITOL CERAMIDE SYNTHASE"/>
    <property type="match status" value="1"/>
</dbReference>
<dbReference type="RefSeq" id="WP_275635212.1">
    <property type="nucleotide sequence ID" value="NZ_JARGYD010000025.1"/>
</dbReference>
<dbReference type="Proteomes" id="UP001595632">
    <property type="component" value="Unassembled WGS sequence"/>
</dbReference>
<dbReference type="Gene3D" id="1.25.40.10">
    <property type="entry name" value="Tetratricopeptide repeat domain"/>
    <property type="match status" value="1"/>
</dbReference>
<dbReference type="InterPro" id="IPR011990">
    <property type="entry name" value="TPR-like_helical_dom_sf"/>
</dbReference>
<evidence type="ECO:0000256" key="2">
    <source>
        <dbReference type="SAM" id="MobiDB-lite"/>
    </source>
</evidence>
<dbReference type="PANTHER" id="PTHR32385:SF15">
    <property type="entry name" value="INOSITOL PHOSPHOCERAMIDE MANNOSYLTRANSFERASE 1"/>
    <property type="match status" value="1"/>
</dbReference>
<feature type="region of interest" description="Disordered" evidence="2">
    <location>
        <begin position="480"/>
        <end position="512"/>
    </location>
</feature>
<dbReference type="EMBL" id="JBHRTB010000002">
    <property type="protein sequence ID" value="MFC3141143.1"/>
    <property type="molecule type" value="Genomic_DNA"/>
</dbReference>
<comment type="caution">
    <text evidence="3">The sequence shown here is derived from an EMBL/GenBank/DDBJ whole genome shotgun (WGS) entry which is preliminary data.</text>
</comment>
<dbReference type="SUPFAM" id="SSF53448">
    <property type="entry name" value="Nucleotide-diphospho-sugar transferases"/>
    <property type="match status" value="1"/>
</dbReference>
<dbReference type="InterPro" id="IPR029044">
    <property type="entry name" value="Nucleotide-diphossugar_trans"/>
</dbReference>
<name>A0ABV7GLI2_9RHOB</name>
<evidence type="ECO:0000256" key="1">
    <source>
        <dbReference type="ARBA" id="ARBA00022679"/>
    </source>
</evidence>
<keyword evidence="4" id="KW-1185">Reference proteome</keyword>
<dbReference type="SUPFAM" id="SSF48452">
    <property type="entry name" value="TPR-like"/>
    <property type="match status" value="1"/>
</dbReference>
<gene>
    <name evidence="3" type="ORF">ACFOGP_00365</name>
</gene>
<dbReference type="Gene3D" id="3.90.550.20">
    <property type="match status" value="1"/>
</dbReference>
<organism evidence="3 4">
    <name type="scientific">Psychromarinibacter halotolerans</name>
    <dbReference type="NCBI Taxonomy" id="1775175"/>
    <lineage>
        <taxon>Bacteria</taxon>
        <taxon>Pseudomonadati</taxon>
        <taxon>Pseudomonadota</taxon>
        <taxon>Alphaproteobacteria</taxon>
        <taxon>Rhodobacterales</taxon>
        <taxon>Paracoccaceae</taxon>
        <taxon>Psychromarinibacter</taxon>
    </lineage>
</organism>
<evidence type="ECO:0000313" key="3">
    <source>
        <dbReference type="EMBL" id="MFC3141143.1"/>
    </source>
</evidence>
<dbReference type="InterPro" id="IPR007577">
    <property type="entry name" value="GlycoTrfase_DXD_sugar-bd_CS"/>
</dbReference>
<dbReference type="InterPro" id="IPR051706">
    <property type="entry name" value="Glycosyltransferase_domain"/>
</dbReference>
<keyword evidence="1" id="KW-0808">Transferase</keyword>
<accession>A0ABV7GLI2</accession>